<dbReference type="Pfam" id="PF01370">
    <property type="entry name" value="Epimerase"/>
    <property type="match status" value="1"/>
</dbReference>
<evidence type="ECO:0000256" key="3">
    <source>
        <dbReference type="SAM" id="MobiDB-lite"/>
    </source>
</evidence>
<accession>A0A1Y2BL25</accession>
<dbReference type="EMBL" id="MCFC01000001">
    <property type="protein sequence ID" value="ORY35474.1"/>
    <property type="molecule type" value="Genomic_DNA"/>
</dbReference>
<dbReference type="Gene3D" id="3.40.50.720">
    <property type="entry name" value="NAD(P)-binding Rossmann-like Domain"/>
    <property type="match status" value="1"/>
</dbReference>
<reference evidence="5 6" key="1">
    <citation type="submission" date="2016-07" db="EMBL/GenBank/DDBJ databases">
        <title>Pervasive Adenine N6-methylation of Active Genes in Fungi.</title>
        <authorList>
            <consortium name="DOE Joint Genome Institute"/>
            <person name="Mondo S.J."/>
            <person name="Dannebaum R.O."/>
            <person name="Kuo R.C."/>
            <person name="Labutti K."/>
            <person name="Haridas S."/>
            <person name="Kuo A."/>
            <person name="Salamov A."/>
            <person name="Ahrendt S.R."/>
            <person name="Lipzen A."/>
            <person name="Sullivan W."/>
            <person name="Andreopoulos W.B."/>
            <person name="Clum A."/>
            <person name="Lindquist E."/>
            <person name="Daum C."/>
            <person name="Ramamoorthy G.K."/>
            <person name="Gryganskyi A."/>
            <person name="Culley D."/>
            <person name="Magnuson J.K."/>
            <person name="James T.Y."/>
            <person name="O'Malley M.A."/>
            <person name="Stajich J.E."/>
            <person name="Spatafora J.W."/>
            <person name="Visel A."/>
            <person name="Grigoriev I.V."/>
        </authorList>
    </citation>
    <scope>NUCLEOTIDE SEQUENCE [LARGE SCALE GENOMIC DNA]</scope>
    <source>
        <strain evidence="5 6">68-887.2</strain>
    </source>
</reference>
<sequence>MTVINKGDLVLVTGASGYIAAWAVKTFLERGYKVRGTVRSTGKGEYLKNLFKEHGDSFEYVIVKDIGEDGAFDEAVKGVDAVAHMASPYHFNADDPEELRVPAVHGTTGILKSLQKNNPHCKRIVITSSVAAIMDTSVPPPVHFNEKHWNPVSVKECEEKGRNASQPDKYRASKTLAEQAFWHFLEEEQPAFEGVTINPPLVLGPIIHQVDSPEQLNTSVAGFYAWMSGQKTEADLPMGNQNFVDVRDCALAHVRALEVEDAKGQRFISSAGPFSANDYVVVCLFLCSSRPSYSIRACFRNLLLLPSRISKLTTPQGIHKNYPDLPNVPKGDASKKPEIDAQSNVFDGTKCTKVLGIRFNPIENVVEDMAKDLKAKFGP</sequence>
<name>A0A1Y2BL25_9TREE</name>
<dbReference type="Proteomes" id="UP000193986">
    <property type="component" value="Unassembled WGS sequence"/>
</dbReference>
<dbReference type="PANTHER" id="PTHR10366">
    <property type="entry name" value="NAD DEPENDENT EPIMERASE/DEHYDRATASE"/>
    <property type="match status" value="1"/>
</dbReference>
<dbReference type="PANTHER" id="PTHR10366:SF564">
    <property type="entry name" value="STEROL-4-ALPHA-CARBOXYLATE 3-DEHYDROGENASE, DECARBOXYLATING"/>
    <property type="match status" value="1"/>
</dbReference>
<dbReference type="AlphaFoldDB" id="A0A1Y2BL25"/>
<dbReference type="FunCoup" id="A0A1Y2BL25">
    <property type="interactions" value="47"/>
</dbReference>
<dbReference type="STRING" id="71784.A0A1Y2BL25"/>
<proteinExistence type="inferred from homology"/>
<evidence type="ECO:0000313" key="6">
    <source>
        <dbReference type="Proteomes" id="UP000193986"/>
    </source>
</evidence>
<evidence type="ECO:0000256" key="1">
    <source>
        <dbReference type="ARBA" id="ARBA00023002"/>
    </source>
</evidence>
<dbReference type="InParanoid" id="A0A1Y2BL25"/>
<feature type="domain" description="NAD-dependent epimerase/dehydratase" evidence="4">
    <location>
        <begin position="10"/>
        <end position="263"/>
    </location>
</feature>
<gene>
    <name evidence="5" type="ORF">BCR39DRAFT_509931</name>
</gene>
<protein>
    <submittedName>
        <fullName evidence="5">Dihydrokaempferol 4-reductase</fullName>
    </submittedName>
</protein>
<dbReference type="OrthoDB" id="2735536at2759"/>
<dbReference type="InterPro" id="IPR001509">
    <property type="entry name" value="Epimerase_deHydtase"/>
</dbReference>
<dbReference type="SUPFAM" id="SSF51735">
    <property type="entry name" value="NAD(P)-binding Rossmann-fold domains"/>
    <property type="match status" value="1"/>
</dbReference>
<evidence type="ECO:0000256" key="2">
    <source>
        <dbReference type="ARBA" id="ARBA00023445"/>
    </source>
</evidence>
<evidence type="ECO:0000259" key="4">
    <source>
        <dbReference type="Pfam" id="PF01370"/>
    </source>
</evidence>
<keyword evidence="1" id="KW-0560">Oxidoreductase</keyword>
<dbReference type="InterPro" id="IPR050425">
    <property type="entry name" value="NAD(P)_dehydrat-like"/>
</dbReference>
<organism evidence="5 6">
    <name type="scientific">Naematelia encephala</name>
    <dbReference type="NCBI Taxonomy" id="71784"/>
    <lineage>
        <taxon>Eukaryota</taxon>
        <taxon>Fungi</taxon>
        <taxon>Dikarya</taxon>
        <taxon>Basidiomycota</taxon>
        <taxon>Agaricomycotina</taxon>
        <taxon>Tremellomycetes</taxon>
        <taxon>Tremellales</taxon>
        <taxon>Naemateliaceae</taxon>
        <taxon>Naematelia</taxon>
    </lineage>
</organism>
<comment type="caution">
    <text evidence="5">The sequence shown here is derived from an EMBL/GenBank/DDBJ whole genome shotgun (WGS) entry which is preliminary data.</text>
</comment>
<evidence type="ECO:0000313" key="5">
    <source>
        <dbReference type="EMBL" id="ORY35474.1"/>
    </source>
</evidence>
<keyword evidence="6" id="KW-1185">Reference proteome</keyword>
<comment type="similarity">
    <text evidence="2">Belongs to the NAD(P)-dependent epimerase/dehydratase family. Dihydroflavonol-4-reductase subfamily.</text>
</comment>
<dbReference type="GO" id="GO:0016616">
    <property type="term" value="F:oxidoreductase activity, acting on the CH-OH group of donors, NAD or NADP as acceptor"/>
    <property type="evidence" value="ECO:0007669"/>
    <property type="project" value="TreeGrafter"/>
</dbReference>
<feature type="region of interest" description="Disordered" evidence="3">
    <location>
        <begin position="320"/>
        <end position="339"/>
    </location>
</feature>
<dbReference type="InterPro" id="IPR036291">
    <property type="entry name" value="NAD(P)-bd_dom_sf"/>
</dbReference>